<dbReference type="OrthoDB" id="6108017at2759"/>
<dbReference type="Pfam" id="PF00063">
    <property type="entry name" value="Myosin_head"/>
    <property type="match status" value="1"/>
</dbReference>
<feature type="domain" description="Myosin motor" evidence="10">
    <location>
        <begin position="14"/>
        <end position="699"/>
    </location>
</feature>
<dbReference type="SMART" id="SM00242">
    <property type="entry name" value="MYSc"/>
    <property type="match status" value="1"/>
</dbReference>
<dbReference type="FunFam" id="1.20.58.530:FF:000007">
    <property type="entry name" value="Myosin IE"/>
    <property type="match status" value="1"/>
</dbReference>
<dbReference type="CDD" id="cd01378">
    <property type="entry name" value="MYSc_Myo1"/>
    <property type="match status" value="1"/>
</dbReference>
<feature type="region of interest" description="Disordered" evidence="9">
    <location>
        <begin position="994"/>
        <end position="1168"/>
    </location>
</feature>
<feature type="compositionally biased region" description="Gly residues" evidence="9">
    <location>
        <begin position="1099"/>
        <end position="1109"/>
    </location>
</feature>
<keyword evidence="6 8" id="KW-0505">Motor protein</keyword>
<reference evidence="12 13" key="1">
    <citation type="journal article" date="2018" name="Genome Biol. Evol.">
        <title>Multiple Roots of Fruiting Body Formation in Amoebozoa.</title>
        <authorList>
            <person name="Hillmann F."/>
            <person name="Forbes G."/>
            <person name="Novohradska S."/>
            <person name="Ferling I."/>
            <person name="Riege K."/>
            <person name="Groth M."/>
            <person name="Westermann M."/>
            <person name="Marz M."/>
            <person name="Spaller T."/>
            <person name="Winckler T."/>
            <person name="Schaap P."/>
            <person name="Glockner G."/>
        </authorList>
    </citation>
    <scope>NUCLEOTIDE SEQUENCE [LARGE SCALE GENOMIC DNA]</scope>
    <source>
        <strain evidence="12 13">Jena</strain>
    </source>
</reference>
<comment type="similarity">
    <text evidence="1 8">Belongs to the TRAFAC class myosin-kinesin ATPase superfamily. Myosin family.</text>
</comment>
<dbReference type="Gene3D" id="1.10.10.820">
    <property type="match status" value="1"/>
</dbReference>
<dbReference type="PROSITE" id="PS51456">
    <property type="entry name" value="MYOSIN_MOTOR"/>
    <property type="match status" value="1"/>
</dbReference>
<evidence type="ECO:0000256" key="8">
    <source>
        <dbReference type="PROSITE-ProRule" id="PRU00782"/>
    </source>
</evidence>
<keyword evidence="7 8" id="KW-0009">Actin-binding</keyword>
<dbReference type="FunFam" id="1.10.10.820:FF:000001">
    <property type="entry name" value="Myosin heavy chain"/>
    <property type="match status" value="1"/>
</dbReference>
<evidence type="ECO:0000256" key="5">
    <source>
        <dbReference type="ARBA" id="ARBA00023123"/>
    </source>
</evidence>
<dbReference type="GO" id="GO:0051015">
    <property type="term" value="F:actin filament binding"/>
    <property type="evidence" value="ECO:0007669"/>
    <property type="project" value="UniProtKB-ARBA"/>
</dbReference>
<dbReference type="Gene3D" id="3.40.850.10">
    <property type="entry name" value="Kinesin motor domain"/>
    <property type="match status" value="1"/>
</dbReference>
<dbReference type="PROSITE" id="PS51757">
    <property type="entry name" value="TH1"/>
    <property type="match status" value="1"/>
</dbReference>
<feature type="binding site" evidence="8">
    <location>
        <begin position="115"/>
        <end position="122"/>
    </location>
    <ligand>
        <name>ATP</name>
        <dbReference type="ChEBI" id="CHEBI:30616"/>
    </ligand>
</feature>
<evidence type="ECO:0000259" key="11">
    <source>
        <dbReference type="PROSITE" id="PS51757"/>
    </source>
</evidence>
<keyword evidence="13" id="KW-1185">Reference proteome</keyword>
<dbReference type="GO" id="GO:0006909">
    <property type="term" value="P:phagocytosis"/>
    <property type="evidence" value="ECO:0007669"/>
    <property type="project" value="UniProtKB-ARBA"/>
</dbReference>
<dbReference type="PRINTS" id="PR00193">
    <property type="entry name" value="MYOSINHEAVY"/>
</dbReference>
<dbReference type="GO" id="GO:0005886">
    <property type="term" value="C:plasma membrane"/>
    <property type="evidence" value="ECO:0007669"/>
    <property type="project" value="TreeGrafter"/>
</dbReference>
<dbReference type="EMBL" id="MDYQ01000075">
    <property type="protein sequence ID" value="PRP83823.1"/>
    <property type="molecule type" value="Genomic_DNA"/>
</dbReference>
<keyword evidence="5 8" id="KW-0518">Myosin</keyword>
<gene>
    <name evidence="12" type="ORF">PROFUN_08938</name>
</gene>
<dbReference type="STRING" id="1890364.A0A2P6NIN1"/>
<feature type="compositionally biased region" description="Gly residues" evidence="9">
    <location>
        <begin position="1120"/>
        <end position="1138"/>
    </location>
</feature>
<dbReference type="InterPro" id="IPR010926">
    <property type="entry name" value="Myosin_TH1"/>
</dbReference>
<dbReference type="GO" id="GO:0016459">
    <property type="term" value="C:myosin complex"/>
    <property type="evidence" value="ECO:0007669"/>
    <property type="project" value="UniProtKB-KW"/>
</dbReference>
<sequence>MAGGAAWKDVMRQEGLDDMTLLSKVTNEQIRDNLKERYDNDIIYPKLTLSSQTSISDVLISMNPYKAIPIYSKEIVAEYVGRSRIELPPHIFSIAEESYRSMLNEKENQCIIISGESGAGKTEAAKKIMFYIAEVTGGGNSGGRLEQVKNIILETNPLLEAFGNAKTLRNNNSSRFGKYFELYFNKNGDPDGGLITNYLLEKSRVVFQIPGERNFHVFYQYCVGATQQERNDYGINSAQDFVYLTTGNTLTVEGMDDYQEWNDVRKAMNVIGINANEQASIMQCLAAILWIGNLTYRVAGEKATIADQGTLDFVAYLLSVPVAFLKSALETRQMETKHGANQRGTSYVVPLNEVQALAARDGLAKAIYSKLFDWLVERLNVALKSTSPDYCIGVLDIYGFEVFDNNSFEQLCINYVNEKLQQIFIQFTLKNEQEEYVREGIKWTPIEYFNNKIVCDLIEEKRPPGIFPVLDDVCRSVHAVSDGADKALQQRLSACSENPHFQLRAQNFLVKHYAGDVTYKVAGMVEKNKDQLGKDLIEMVQMSQNPFITGLFPESADSVVNTTAGFKIKTSANALVGALTKCTPHYVRCLKPNDQKLSNVFDGPRVMHQIKYLGLLDNIKVRRSGFAYRTIFKKFIERYFLISGRTSYAGQKTWKGDDISGCRAILEDAPVDKSEWQIGSSKVFLKAPETLFAFEDLRVNYYHNMVSRIKTSYRTFRDHKHKVANRIKNAFRTWKSCREEAIAAIQKAYRAYKGAAPYFDLKMAGEKLVEGKKQRQRYSLTSVRKYFGDYLGMKGQRELLAAMGPGASEPVMFSAKGQAVVHSSILGTPKLSPRFIIVTQNNIYTIMLKVKNNLATHILDRQVPISQINSASMSTQYDNFLVLHVTEDADLIVSTEFKTEMLAWLNQHGSIRNNVTYSDKIKYAKKKGAFKELTFVKDTMHKQAALNPYFKKGKILTSDGMPASSRVKNYEFRKKGAPKARVERPREVVQVRRGNATGILRGTTKAGQGAKNTVNVPGHDDGEAADSYAPAPTPIRGGGQPPGPGGPSRGAAPARGAPARGGPARGGPGGPAPGPTRGAPQRGGPGGPGPARGAPPSGPGGAPRGGPGPSRGAPPPGPGGAPQRGGPGGPPRGAGGPPRGGPAPGGPQRGGPAPGGPPRGRGALPPRP</sequence>
<feature type="compositionally biased region" description="Gly residues" evidence="9">
    <location>
        <begin position="1081"/>
        <end position="1090"/>
    </location>
</feature>
<evidence type="ECO:0000256" key="9">
    <source>
        <dbReference type="SAM" id="MobiDB-lite"/>
    </source>
</evidence>
<evidence type="ECO:0000256" key="2">
    <source>
        <dbReference type="ARBA" id="ARBA00011190"/>
    </source>
</evidence>
<keyword evidence="3 8" id="KW-0547">Nucleotide-binding</keyword>
<dbReference type="Gene3D" id="1.20.58.530">
    <property type="match status" value="1"/>
</dbReference>
<dbReference type="InterPro" id="IPR027417">
    <property type="entry name" value="P-loop_NTPase"/>
</dbReference>
<keyword evidence="4 8" id="KW-0067">ATP-binding</keyword>
<dbReference type="FunCoup" id="A0A2P6NIN1">
    <property type="interactions" value="9"/>
</dbReference>
<dbReference type="GO" id="GO:0007015">
    <property type="term" value="P:actin filament organization"/>
    <property type="evidence" value="ECO:0007669"/>
    <property type="project" value="TreeGrafter"/>
</dbReference>
<dbReference type="InterPro" id="IPR036072">
    <property type="entry name" value="MYSc_Myo1"/>
</dbReference>
<evidence type="ECO:0000256" key="1">
    <source>
        <dbReference type="ARBA" id="ARBA00008314"/>
    </source>
</evidence>
<comment type="subunit">
    <text evidence="2">Myosin I heavy chain is single-headed. Dimer of a heavy and a light chain. Inability to self-assemble into filaments.</text>
</comment>
<feature type="region of interest" description="Actin-binding" evidence="8">
    <location>
        <begin position="572"/>
        <end position="594"/>
    </location>
</feature>
<dbReference type="SUPFAM" id="SSF52540">
    <property type="entry name" value="P-loop containing nucleoside triphosphate hydrolases"/>
    <property type="match status" value="1"/>
</dbReference>
<dbReference type="Pfam" id="PF06017">
    <property type="entry name" value="Myosin_TH1"/>
    <property type="match status" value="1"/>
</dbReference>
<dbReference type="PANTHER" id="PTHR13140:SF837">
    <property type="entry name" value="MYOSIN-3-RELATED"/>
    <property type="match status" value="1"/>
</dbReference>
<dbReference type="GO" id="GO:0031252">
    <property type="term" value="C:cell leading edge"/>
    <property type="evidence" value="ECO:0007669"/>
    <property type="project" value="UniProtKB-ARBA"/>
</dbReference>
<dbReference type="InterPro" id="IPR036961">
    <property type="entry name" value="Kinesin_motor_dom_sf"/>
</dbReference>
<evidence type="ECO:0000313" key="12">
    <source>
        <dbReference type="EMBL" id="PRP83823.1"/>
    </source>
</evidence>
<dbReference type="GO" id="GO:0005524">
    <property type="term" value="F:ATP binding"/>
    <property type="evidence" value="ECO:0007669"/>
    <property type="project" value="UniProtKB-UniRule"/>
</dbReference>
<dbReference type="InterPro" id="IPR001609">
    <property type="entry name" value="Myosin_head_motor_dom-like"/>
</dbReference>
<evidence type="ECO:0000259" key="10">
    <source>
        <dbReference type="PROSITE" id="PS51456"/>
    </source>
</evidence>
<dbReference type="AlphaFoldDB" id="A0A2P6NIN1"/>
<feature type="domain" description="TH1" evidence="11">
    <location>
        <begin position="775"/>
        <end position="961"/>
    </location>
</feature>
<accession>A0A2P6NIN1</accession>
<evidence type="ECO:0000256" key="4">
    <source>
        <dbReference type="ARBA" id="ARBA00022840"/>
    </source>
</evidence>
<dbReference type="GO" id="GO:0070685">
    <property type="term" value="C:macropinocytic cup"/>
    <property type="evidence" value="ECO:0007669"/>
    <property type="project" value="UniProtKB-ARBA"/>
</dbReference>
<dbReference type="PANTHER" id="PTHR13140">
    <property type="entry name" value="MYOSIN"/>
    <property type="match status" value="1"/>
</dbReference>
<dbReference type="GO" id="GO:0051666">
    <property type="term" value="P:actin cortical patch localization"/>
    <property type="evidence" value="ECO:0007669"/>
    <property type="project" value="TreeGrafter"/>
</dbReference>
<evidence type="ECO:0000256" key="3">
    <source>
        <dbReference type="ARBA" id="ARBA00022741"/>
    </source>
</evidence>
<evidence type="ECO:0000256" key="7">
    <source>
        <dbReference type="ARBA" id="ARBA00023203"/>
    </source>
</evidence>
<dbReference type="InParanoid" id="A0A2P6NIN1"/>
<comment type="caution">
    <text evidence="12">The sequence shown here is derived from an EMBL/GenBank/DDBJ whole genome shotgun (WGS) entry which is preliminary data.</text>
</comment>
<dbReference type="Gene3D" id="6.20.240.20">
    <property type="match status" value="1"/>
</dbReference>
<dbReference type="GO" id="GO:0005737">
    <property type="term" value="C:cytoplasm"/>
    <property type="evidence" value="ECO:0007669"/>
    <property type="project" value="TreeGrafter"/>
</dbReference>
<evidence type="ECO:0000256" key="6">
    <source>
        <dbReference type="ARBA" id="ARBA00023175"/>
    </source>
</evidence>
<dbReference type="GO" id="GO:0000146">
    <property type="term" value="F:microfilament motor activity"/>
    <property type="evidence" value="ECO:0007669"/>
    <property type="project" value="TreeGrafter"/>
</dbReference>
<protein>
    <submittedName>
        <fullName evidence="12">Myosin IC</fullName>
    </submittedName>
</protein>
<evidence type="ECO:0000313" key="13">
    <source>
        <dbReference type="Proteomes" id="UP000241769"/>
    </source>
</evidence>
<name>A0A2P6NIN1_9EUKA</name>
<dbReference type="Gene3D" id="1.20.120.720">
    <property type="entry name" value="Myosin VI head, motor domain, U50 subdomain"/>
    <property type="match status" value="1"/>
</dbReference>
<proteinExistence type="inferred from homology"/>
<organism evidence="12 13">
    <name type="scientific">Planoprotostelium fungivorum</name>
    <dbReference type="NCBI Taxonomy" id="1890364"/>
    <lineage>
        <taxon>Eukaryota</taxon>
        <taxon>Amoebozoa</taxon>
        <taxon>Evosea</taxon>
        <taxon>Variosea</taxon>
        <taxon>Cavosteliida</taxon>
        <taxon>Cavosteliaceae</taxon>
        <taxon>Planoprotostelium</taxon>
    </lineage>
</organism>
<dbReference type="Proteomes" id="UP000241769">
    <property type="component" value="Unassembled WGS sequence"/>
</dbReference>
<feature type="compositionally biased region" description="Low complexity" evidence="9">
    <location>
        <begin position="1049"/>
        <end position="1062"/>
    </location>
</feature>